<feature type="compositionally biased region" description="Basic and acidic residues" evidence="1">
    <location>
        <begin position="1"/>
        <end position="12"/>
    </location>
</feature>
<feature type="region of interest" description="Disordered" evidence="1">
    <location>
        <begin position="1"/>
        <end position="73"/>
    </location>
</feature>
<feature type="compositionally biased region" description="Basic and acidic residues" evidence="1">
    <location>
        <begin position="24"/>
        <end position="42"/>
    </location>
</feature>
<comment type="caution">
    <text evidence="2">The sequence shown here is derived from an EMBL/GenBank/DDBJ whole genome shotgun (WGS) entry which is preliminary data.</text>
</comment>
<name>A0A4C1SFH9_EUMVA</name>
<proteinExistence type="predicted"/>
<keyword evidence="3" id="KW-1185">Reference proteome</keyword>
<evidence type="ECO:0000313" key="3">
    <source>
        <dbReference type="Proteomes" id="UP000299102"/>
    </source>
</evidence>
<gene>
    <name evidence="2" type="ORF">EVAR_2234_1</name>
</gene>
<dbReference type="AlphaFoldDB" id="A0A4C1SFH9"/>
<feature type="compositionally biased region" description="Basic and acidic residues" evidence="1">
    <location>
        <begin position="63"/>
        <end position="73"/>
    </location>
</feature>
<dbReference type="EMBL" id="BGZK01000007">
    <property type="protein sequence ID" value="GBP00909.1"/>
    <property type="molecule type" value="Genomic_DNA"/>
</dbReference>
<sequence>MSWRNKWTDGEGRGLTQRSCEVTEGERRAKEQENYHEVDGHRRPWTLATPEERTGYPMETDQDDKRGKGECTT</sequence>
<organism evidence="2 3">
    <name type="scientific">Eumeta variegata</name>
    <name type="common">Bagworm moth</name>
    <name type="synonym">Eumeta japonica</name>
    <dbReference type="NCBI Taxonomy" id="151549"/>
    <lineage>
        <taxon>Eukaryota</taxon>
        <taxon>Metazoa</taxon>
        <taxon>Ecdysozoa</taxon>
        <taxon>Arthropoda</taxon>
        <taxon>Hexapoda</taxon>
        <taxon>Insecta</taxon>
        <taxon>Pterygota</taxon>
        <taxon>Neoptera</taxon>
        <taxon>Endopterygota</taxon>
        <taxon>Lepidoptera</taxon>
        <taxon>Glossata</taxon>
        <taxon>Ditrysia</taxon>
        <taxon>Tineoidea</taxon>
        <taxon>Psychidae</taxon>
        <taxon>Oiketicinae</taxon>
        <taxon>Eumeta</taxon>
    </lineage>
</organism>
<dbReference type="Proteomes" id="UP000299102">
    <property type="component" value="Unassembled WGS sequence"/>
</dbReference>
<protein>
    <submittedName>
        <fullName evidence="2">Uncharacterized protein</fullName>
    </submittedName>
</protein>
<reference evidence="2 3" key="1">
    <citation type="journal article" date="2019" name="Commun. Biol.">
        <title>The bagworm genome reveals a unique fibroin gene that provides high tensile strength.</title>
        <authorList>
            <person name="Kono N."/>
            <person name="Nakamura H."/>
            <person name="Ohtoshi R."/>
            <person name="Tomita M."/>
            <person name="Numata K."/>
            <person name="Arakawa K."/>
        </authorList>
    </citation>
    <scope>NUCLEOTIDE SEQUENCE [LARGE SCALE GENOMIC DNA]</scope>
</reference>
<evidence type="ECO:0000313" key="2">
    <source>
        <dbReference type="EMBL" id="GBP00909.1"/>
    </source>
</evidence>
<evidence type="ECO:0000256" key="1">
    <source>
        <dbReference type="SAM" id="MobiDB-lite"/>
    </source>
</evidence>
<accession>A0A4C1SFH9</accession>